<reference evidence="5 6" key="1">
    <citation type="submission" date="2024-11" db="EMBL/GenBank/DDBJ databases">
        <authorList>
            <person name="Lucas J.A."/>
        </authorList>
    </citation>
    <scope>NUCLEOTIDE SEQUENCE [LARGE SCALE GENOMIC DNA]</scope>
    <source>
        <strain evidence="5 6">Z 5.4</strain>
    </source>
</reference>
<dbReference type="RefSeq" id="WP_406578667.1">
    <property type="nucleotide sequence ID" value="NZ_JBJHQH010000001.1"/>
</dbReference>
<dbReference type="EMBL" id="JBJHQH010000001">
    <property type="protein sequence ID" value="MFK9089944.1"/>
    <property type="molecule type" value="Genomic_DNA"/>
</dbReference>
<dbReference type="InterPro" id="IPR029044">
    <property type="entry name" value="Nucleotide-diphossugar_trans"/>
</dbReference>
<evidence type="ECO:0000259" key="4">
    <source>
        <dbReference type="Pfam" id="PF00535"/>
    </source>
</evidence>
<keyword evidence="2 5" id="KW-0328">Glycosyltransferase</keyword>
<dbReference type="PANTHER" id="PTHR22916:SF51">
    <property type="entry name" value="GLYCOSYLTRANSFERASE EPSH-RELATED"/>
    <property type="match status" value="1"/>
</dbReference>
<evidence type="ECO:0000313" key="6">
    <source>
        <dbReference type="Proteomes" id="UP001623041"/>
    </source>
</evidence>
<dbReference type="GO" id="GO:0016757">
    <property type="term" value="F:glycosyltransferase activity"/>
    <property type="evidence" value="ECO:0007669"/>
    <property type="project" value="UniProtKB-KW"/>
</dbReference>
<comment type="caution">
    <text evidence="5">The sequence shown here is derived from an EMBL/GenBank/DDBJ whole genome shotgun (WGS) entry which is preliminary data.</text>
</comment>
<evidence type="ECO:0000313" key="5">
    <source>
        <dbReference type="EMBL" id="MFK9089944.1"/>
    </source>
</evidence>
<proteinExistence type="inferred from homology"/>
<dbReference type="Gene3D" id="3.90.550.10">
    <property type="entry name" value="Spore Coat Polysaccharide Biosynthesis Protein SpsA, Chain A"/>
    <property type="match status" value="1"/>
</dbReference>
<evidence type="ECO:0000256" key="2">
    <source>
        <dbReference type="ARBA" id="ARBA00022676"/>
    </source>
</evidence>
<dbReference type="CDD" id="cd00761">
    <property type="entry name" value="Glyco_tranf_GTA_type"/>
    <property type="match status" value="1"/>
</dbReference>
<dbReference type="PANTHER" id="PTHR22916">
    <property type="entry name" value="GLYCOSYLTRANSFERASE"/>
    <property type="match status" value="1"/>
</dbReference>
<organism evidence="5 6">
    <name type="scientific">Bacillus salipaludis</name>
    <dbReference type="NCBI Taxonomy" id="2547811"/>
    <lineage>
        <taxon>Bacteria</taxon>
        <taxon>Bacillati</taxon>
        <taxon>Bacillota</taxon>
        <taxon>Bacilli</taxon>
        <taxon>Bacillales</taxon>
        <taxon>Bacillaceae</taxon>
        <taxon>Bacillus</taxon>
    </lineage>
</organism>
<evidence type="ECO:0000256" key="1">
    <source>
        <dbReference type="ARBA" id="ARBA00006739"/>
    </source>
</evidence>
<keyword evidence="3 5" id="KW-0808">Transferase</keyword>
<protein>
    <submittedName>
        <fullName evidence="5">Glycosyltransferase</fullName>
        <ecNumber evidence="5">2.4.-.-</ecNumber>
    </submittedName>
</protein>
<dbReference type="EC" id="2.4.-.-" evidence="5"/>
<evidence type="ECO:0000256" key="3">
    <source>
        <dbReference type="ARBA" id="ARBA00022679"/>
    </source>
</evidence>
<dbReference type="SUPFAM" id="SSF53448">
    <property type="entry name" value="Nucleotide-diphospho-sugar transferases"/>
    <property type="match status" value="1"/>
</dbReference>
<accession>A0ABW8R917</accession>
<sequence length="348" mass="40585">MSTISIIVPIYNVEKYLNNCIDSILAQTYTNFELILVNDGSTDRSRVICDDYVQKDKRIRVVHKKNGGVSSARNAGIDVASGEYVAFVDPDDTVELNMYEVLLQTGLKHNVDIVVCPINTINLHSGKRSISSILGKPDCIIDRQSIEEFLIPSIIVDETYSIISVFNKLYKKSLFMNNKIRFDENKHFGEDARLNFTLIKVISNLVYVEQPLYNYYIHQRESLGQKFRDDLYVYARDNKNFLISLCREYKLDSLINNVRRNFSNVTIGYMQDVAVKDIRKDRKIMILTNILNDKEFIEDLLIYKSTNAFTFLIKYICILKNETLFINFIKLKNRIRPYLKRKNLCEDR</sequence>
<gene>
    <name evidence="5" type="ORF">ACJEBI_00420</name>
</gene>
<comment type="similarity">
    <text evidence="1">Belongs to the glycosyltransferase 2 family.</text>
</comment>
<feature type="domain" description="Glycosyltransferase 2-like" evidence="4">
    <location>
        <begin position="5"/>
        <end position="175"/>
    </location>
</feature>
<name>A0ABW8R917_9BACI</name>
<dbReference type="InterPro" id="IPR001173">
    <property type="entry name" value="Glyco_trans_2-like"/>
</dbReference>
<keyword evidence="6" id="KW-1185">Reference proteome</keyword>
<dbReference type="Proteomes" id="UP001623041">
    <property type="component" value="Unassembled WGS sequence"/>
</dbReference>
<dbReference type="Pfam" id="PF00535">
    <property type="entry name" value="Glycos_transf_2"/>
    <property type="match status" value="1"/>
</dbReference>